<dbReference type="Pfam" id="PF00005">
    <property type="entry name" value="ABC_tran"/>
    <property type="match status" value="1"/>
</dbReference>
<keyword evidence="2 5" id="KW-0812">Transmembrane</keyword>
<organism evidence="7 8">
    <name type="scientific">Kibdelosporangium lantanae</name>
    <dbReference type="NCBI Taxonomy" id="1497396"/>
    <lineage>
        <taxon>Bacteria</taxon>
        <taxon>Bacillati</taxon>
        <taxon>Actinomycetota</taxon>
        <taxon>Actinomycetes</taxon>
        <taxon>Pseudonocardiales</taxon>
        <taxon>Pseudonocardiaceae</taxon>
        <taxon>Kibdelosporangium</taxon>
    </lineage>
</organism>
<dbReference type="Gene3D" id="1.20.1560.10">
    <property type="entry name" value="ABC transporter type 1, transmembrane domain"/>
    <property type="match status" value="1"/>
</dbReference>
<dbReference type="Proteomes" id="UP001597045">
    <property type="component" value="Unassembled WGS sequence"/>
</dbReference>
<evidence type="ECO:0000256" key="4">
    <source>
        <dbReference type="ARBA" id="ARBA00023136"/>
    </source>
</evidence>
<evidence type="ECO:0000259" key="6">
    <source>
        <dbReference type="PROSITE" id="PS50929"/>
    </source>
</evidence>
<dbReference type="PROSITE" id="PS50929">
    <property type="entry name" value="ABC_TM1F"/>
    <property type="match status" value="1"/>
</dbReference>
<dbReference type="PANTHER" id="PTHR24221:SF654">
    <property type="entry name" value="ATP-BINDING CASSETTE SUB-FAMILY B MEMBER 6"/>
    <property type="match status" value="1"/>
</dbReference>
<comment type="caution">
    <text evidence="7">The sequence shown here is derived from an EMBL/GenBank/DDBJ whole genome shotgun (WGS) entry which is preliminary data.</text>
</comment>
<dbReference type="InterPro" id="IPR036640">
    <property type="entry name" value="ABC1_TM_sf"/>
</dbReference>
<keyword evidence="3 5" id="KW-1133">Transmembrane helix</keyword>
<dbReference type="Pfam" id="PF00664">
    <property type="entry name" value="ABC_membrane"/>
    <property type="match status" value="1"/>
</dbReference>
<evidence type="ECO:0000256" key="3">
    <source>
        <dbReference type="ARBA" id="ARBA00022989"/>
    </source>
</evidence>
<dbReference type="EMBL" id="JBHTIS010001844">
    <property type="protein sequence ID" value="MFD1048876.1"/>
    <property type="molecule type" value="Genomic_DNA"/>
</dbReference>
<dbReference type="InterPro" id="IPR003439">
    <property type="entry name" value="ABC_transporter-like_ATP-bd"/>
</dbReference>
<dbReference type="PANTHER" id="PTHR24221">
    <property type="entry name" value="ATP-BINDING CASSETTE SUB-FAMILY B"/>
    <property type="match status" value="1"/>
</dbReference>
<protein>
    <submittedName>
        <fullName evidence="7">ABC transporter transmembrane domain-containing protein</fullName>
    </submittedName>
</protein>
<feature type="non-terminal residue" evidence="7">
    <location>
        <position position="352"/>
    </location>
</feature>
<dbReference type="SUPFAM" id="SSF52540">
    <property type="entry name" value="P-loop containing nucleoside triphosphate hydrolases"/>
    <property type="match status" value="1"/>
</dbReference>
<feature type="transmembrane region" description="Helical" evidence="5">
    <location>
        <begin position="165"/>
        <end position="196"/>
    </location>
</feature>
<keyword evidence="8" id="KW-1185">Reference proteome</keyword>
<accession>A0ABW3MDY8</accession>
<comment type="subcellular location">
    <subcellularLocation>
        <location evidence="1">Cell membrane</location>
        <topology evidence="1">Multi-pass membrane protein</topology>
    </subcellularLocation>
</comment>
<sequence>MLARIRERVLDRALHLPSSALEKVGVGDLLSRAGDDVSVVTTAITTTVPDLVQALFTVTLTGVGLFALDWRLGLAGLLAAPMYVLAVRWYLPRSGPYYAKQRVAIGERTQAMASSLRGGATVRAYLLEDAHIARITDRSAAAMNLSIGVFRLFTRFTSRLNRAEFVGLTAVLVVGFLLVRGDLVTVGAVTAAALYFHRLFNPIGLLVMEFDEIQAAGASMARLAGVATLDPPPEPRTPREPTAASLELHGITHHYDGPAVLHDVSLRLEPGERVALVGASGAGKTTLAGIAAGVLTPVEGAVKLGGFALDDIGESRVRGHIALLSQEVHVFDGTLLDDVRLARDTATDDEVL</sequence>
<feature type="transmembrane region" description="Helical" evidence="5">
    <location>
        <begin position="51"/>
        <end position="68"/>
    </location>
</feature>
<evidence type="ECO:0000313" key="8">
    <source>
        <dbReference type="Proteomes" id="UP001597045"/>
    </source>
</evidence>
<dbReference type="InterPro" id="IPR039421">
    <property type="entry name" value="Type_1_exporter"/>
</dbReference>
<dbReference type="SUPFAM" id="SSF90123">
    <property type="entry name" value="ABC transporter transmembrane region"/>
    <property type="match status" value="1"/>
</dbReference>
<evidence type="ECO:0000313" key="7">
    <source>
        <dbReference type="EMBL" id="MFD1048876.1"/>
    </source>
</evidence>
<dbReference type="InterPro" id="IPR027417">
    <property type="entry name" value="P-loop_NTPase"/>
</dbReference>
<dbReference type="Gene3D" id="3.40.50.300">
    <property type="entry name" value="P-loop containing nucleotide triphosphate hydrolases"/>
    <property type="match status" value="1"/>
</dbReference>
<feature type="domain" description="ABC transmembrane type-1" evidence="6">
    <location>
        <begin position="1"/>
        <end position="215"/>
    </location>
</feature>
<evidence type="ECO:0000256" key="1">
    <source>
        <dbReference type="ARBA" id="ARBA00004651"/>
    </source>
</evidence>
<name>A0ABW3MDY8_9PSEU</name>
<evidence type="ECO:0000256" key="5">
    <source>
        <dbReference type="SAM" id="Phobius"/>
    </source>
</evidence>
<feature type="transmembrane region" description="Helical" evidence="5">
    <location>
        <begin position="74"/>
        <end position="91"/>
    </location>
</feature>
<keyword evidence="4 5" id="KW-0472">Membrane</keyword>
<reference evidence="8" key="1">
    <citation type="journal article" date="2019" name="Int. J. Syst. Evol. Microbiol.">
        <title>The Global Catalogue of Microorganisms (GCM) 10K type strain sequencing project: providing services to taxonomists for standard genome sequencing and annotation.</title>
        <authorList>
            <consortium name="The Broad Institute Genomics Platform"/>
            <consortium name="The Broad Institute Genome Sequencing Center for Infectious Disease"/>
            <person name="Wu L."/>
            <person name="Ma J."/>
        </authorList>
    </citation>
    <scope>NUCLEOTIDE SEQUENCE [LARGE SCALE GENOMIC DNA]</scope>
    <source>
        <strain evidence="8">JCM 31486</strain>
    </source>
</reference>
<dbReference type="CDD" id="cd07346">
    <property type="entry name" value="ABC_6TM_exporters"/>
    <property type="match status" value="1"/>
</dbReference>
<evidence type="ECO:0000256" key="2">
    <source>
        <dbReference type="ARBA" id="ARBA00022692"/>
    </source>
</evidence>
<gene>
    <name evidence="7" type="ORF">ACFQ1S_26740</name>
</gene>
<dbReference type="InterPro" id="IPR011527">
    <property type="entry name" value="ABC1_TM_dom"/>
</dbReference>
<proteinExistence type="predicted"/>